<evidence type="ECO:0000256" key="1">
    <source>
        <dbReference type="ARBA" id="ARBA00003291"/>
    </source>
</evidence>
<protein>
    <recommendedName>
        <fullName evidence="5">EF-hand domain-containing protein</fullName>
    </recommendedName>
</protein>
<accession>A0AAQ3Q9X8</accession>
<comment type="function">
    <text evidence="1">Potential calcium sensor.</text>
</comment>
<evidence type="ECO:0000256" key="3">
    <source>
        <dbReference type="ARBA" id="ARBA00022737"/>
    </source>
</evidence>
<dbReference type="Proteomes" id="UP001327560">
    <property type="component" value="Chromosome 4"/>
</dbReference>
<dbReference type="PROSITE" id="PS00018">
    <property type="entry name" value="EF_HAND_1"/>
    <property type="match status" value="2"/>
</dbReference>
<dbReference type="AlphaFoldDB" id="A0AAQ3Q9X8"/>
<keyword evidence="3" id="KW-0677">Repeat</keyword>
<evidence type="ECO:0000256" key="2">
    <source>
        <dbReference type="ARBA" id="ARBA00022723"/>
    </source>
</evidence>
<dbReference type="PANTHER" id="PTHR10891">
    <property type="entry name" value="EF-HAND CALCIUM-BINDING DOMAIN CONTAINING PROTEIN"/>
    <property type="match status" value="1"/>
</dbReference>
<keyword evidence="7" id="KW-1185">Reference proteome</keyword>
<keyword evidence="4" id="KW-0106">Calcium</keyword>
<evidence type="ECO:0000313" key="6">
    <source>
        <dbReference type="EMBL" id="WOL04821.1"/>
    </source>
</evidence>
<sequence>MRGRNGRLRKFRVTRVLVRSAHAENSTPQTLVRLLHASNFTSILKSTATQSSITTMDLDAVFRSFDKDGDGKIAAAELVLCLGNAPGEEMSSEEAEALMEMAGVGDGDGLLDLGEFKKLVEAASEEEKERDLRAAFKMYENESEGCITPKSLKRMLSRLGSSTGIDECRSMICRFDLNGDGVLSFEEFRVMMTA</sequence>
<evidence type="ECO:0000313" key="7">
    <source>
        <dbReference type="Proteomes" id="UP001327560"/>
    </source>
</evidence>
<dbReference type="EMBL" id="CP136893">
    <property type="protein sequence ID" value="WOL04821.1"/>
    <property type="molecule type" value="Genomic_DNA"/>
</dbReference>
<reference evidence="6 7" key="1">
    <citation type="submission" date="2023-10" db="EMBL/GenBank/DDBJ databases">
        <title>Chromosome-scale genome assembly provides insights into flower coloration mechanisms of Canna indica.</title>
        <authorList>
            <person name="Li C."/>
        </authorList>
    </citation>
    <scope>NUCLEOTIDE SEQUENCE [LARGE SCALE GENOMIC DNA]</scope>
    <source>
        <tissue evidence="6">Flower</tissue>
    </source>
</reference>
<keyword evidence="2" id="KW-0479">Metal-binding</keyword>
<dbReference type="FunFam" id="1.10.238.10:FF:000292">
    <property type="entry name" value="Calcium-binding protein CML38"/>
    <property type="match status" value="1"/>
</dbReference>
<gene>
    <name evidence="6" type="ORF">Cni_G13543</name>
</gene>
<dbReference type="CDD" id="cd00051">
    <property type="entry name" value="EFh"/>
    <property type="match status" value="1"/>
</dbReference>
<dbReference type="InterPro" id="IPR018247">
    <property type="entry name" value="EF_Hand_1_Ca_BS"/>
</dbReference>
<dbReference type="Pfam" id="PF13499">
    <property type="entry name" value="EF-hand_7"/>
    <property type="match status" value="2"/>
</dbReference>
<proteinExistence type="predicted"/>
<feature type="domain" description="EF-hand" evidence="5">
    <location>
        <begin position="163"/>
        <end position="194"/>
    </location>
</feature>
<organism evidence="6 7">
    <name type="scientific">Canna indica</name>
    <name type="common">Indian-shot</name>
    <dbReference type="NCBI Taxonomy" id="4628"/>
    <lineage>
        <taxon>Eukaryota</taxon>
        <taxon>Viridiplantae</taxon>
        <taxon>Streptophyta</taxon>
        <taxon>Embryophyta</taxon>
        <taxon>Tracheophyta</taxon>
        <taxon>Spermatophyta</taxon>
        <taxon>Magnoliopsida</taxon>
        <taxon>Liliopsida</taxon>
        <taxon>Zingiberales</taxon>
        <taxon>Cannaceae</taxon>
        <taxon>Canna</taxon>
    </lineage>
</organism>
<dbReference type="InterPro" id="IPR011992">
    <property type="entry name" value="EF-hand-dom_pair"/>
</dbReference>
<dbReference type="GO" id="GO:0005509">
    <property type="term" value="F:calcium ion binding"/>
    <property type="evidence" value="ECO:0007669"/>
    <property type="project" value="InterPro"/>
</dbReference>
<evidence type="ECO:0000256" key="4">
    <source>
        <dbReference type="ARBA" id="ARBA00022837"/>
    </source>
</evidence>
<dbReference type="InterPro" id="IPR002048">
    <property type="entry name" value="EF_hand_dom"/>
</dbReference>
<dbReference type="SUPFAM" id="SSF47473">
    <property type="entry name" value="EF-hand"/>
    <property type="match status" value="1"/>
</dbReference>
<name>A0AAQ3Q9X8_9LILI</name>
<dbReference type="InterPro" id="IPR039647">
    <property type="entry name" value="EF_hand_pair_protein_CML-like"/>
</dbReference>
<dbReference type="PROSITE" id="PS50222">
    <property type="entry name" value="EF_HAND_2"/>
    <property type="match status" value="3"/>
</dbReference>
<feature type="domain" description="EF-hand" evidence="5">
    <location>
        <begin position="127"/>
        <end position="162"/>
    </location>
</feature>
<feature type="domain" description="EF-hand" evidence="5">
    <location>
        <begin position="53"/>
        <end position="88"/>
    </location>
</feature>
<dbReference type="Gene3D" id="1.10.238.10">
    <property type="entry name" value="EF-hand"/>
    <property type="match status" value="2"/>
</dbReference>
<dbReference type="SMART" id="SM00054">
    <property type="entry name" value="EFh"/>
    <property type="match status" value="4"/>
</dbReference>
<evidence type="ECO:0000259" key="5">
    <source>
        <dbReference type="PROSITE" id="PS50222"/>
    </source>
</evidence>